<dbReference type="PANTHER" id="PTHR31697">
    <property type="entry name" value="INTEGRATOR COMPLEX SUBUNIT 5"/>
    <property type="match status" value="1"/>
</dbReference>
<feature type="domain" description="Integrator complex subunit 5 C-terminal" evidence="2">
    <location>
        <begin position="245"/>
        <end position="885"/>
    </location>
</feature>
<dbReference type="GO" id="GO:0034472">
    <property type="term" value="P:snRNA 3'-end processing"/>
    <property type="evidence" value="ECO:0007669"/>
    <property type="project" value="TreeGrafter"/>
</dbReference>
<dbReference type="Pfam" id="PF14838">
    <property type="entry name" value="INTS5_C"/>
    <property type="match status" value="1"/>
</dbReference>
<name>A0A7I8V6V4_9ANNE</name>
<comment type="caution">
    <text evidence="3">The sequence shown here is derived from an EMBL/GenBank/DDBJ whole genome shotgun (WGS) entry which is preliminary data.</text>
</comment>
<accession>A0A7I8V6V4</accession>
<reference evidence="3 4" key="1">
    <citation type="submission" date="2020-08" db="EMBL/GenBank/DDBJ databases">
        <authorList>
            <person name="Hejnol A."/>
        </authorList>
    </citation>
    <scope>NUCLEOTIDE SEQUENCE [LARGE SCALE GENOMIC DNA]</scope>
</reference>
<keyword evidence="4" id="KW-1185">Reference proteome</keyword>
<sequence>MDEAQASPSSVSKEFQEQKTLTEEWLRQATKSRASKESIVKLAEEVLREVPITKSAVFNYFSEVFDEAVNVYFQSTLHGPVLAEDRKDLDKTKQDLFNAVEVIRNLFGDLIDQSQTNVRGWAPIVATWSMDMLGHISKTFFDKINLVQTATNLNVITQAWINCLPSKLLVEITAKSFGYMSQMSSIDCEPRLWEKAKQYTPYFDWVVAYVGSCFPRAIIDFLLKTTLKELTTMGYFQISKDKSQLQSITGILTQMCCQHREDVCLSLLHFVRSSINEEISEKSVYVVPFISNIISMSDQLYHAFSPYLIDLVETEFMKKLAEQLPGNIRDWKQLNSVTLQNLYRLDNPSAALKILKFMLDGLSDASGTQIREQCSFLLEQSSNSLQRELHGSKFTWPKNGGPPQAVPFEIPLLDALRNHTKTVIQWLLESPPGQKRSILQRIATSLGFYHGCALAADILSHIILEGSSAEMVGLAVCMHEEMEPRLIKVFPETIQRIVSWFKIPHDKQKLRQGLENIYSLCKWERSLRKNKMSFPTRTQAFELLQNHLVTFSNFLTYDDEKITDTALLVLIQIGLPRRTANAVLMRLIRSTVAFIFENLGREESLSKSEVLLSVRQLVTSLCQIPTANRTMIRELLEGIFNADYACVLGGSPQNGEENIKIPEDDLMPQVNDLQAPFLSSKLHTGASFGESLGEKPNHSRLDEEFLAHNRMTYIQILYKAASVHEEGTGEGIPSETAHFMSLLLVELICPDVMYNGIQWPDEDYMKITVERDIVITQKFKNYPVLWDVMDLMSTAPGAMCYCSSILRALFAIQLSFWNACQERSPNREKSELICKILSLMTKGNLIPEMLSNSSDIVHLVAPFEVYRLLQNIWNYVKENPPVPERKRLKVCDPKYTEIIKSVIHAHIGLLAPHYAKFLILD</sequence>
<evidence type="ECO:0000259" key="1">
    <source>
        <dbReference type="Pfam" id="PF14837"/>
    </source>
</evidence>
<dbReference type="PANTHER" id="PTHR31697:SF2">
    <property type="entry name" value="INTEGRATOR COMPLEX SUBUNIT 5"/>
    <property type="match status" value="1"/>
</dbReference>
<dbReference type="Proteomes" id="UP000549394">
    <property type="component" value="Unassembled WGS sequence"/>
</dbReference>
<dbReference type="EMBL" id="CAJFCJ010000002">
    <property type="protein sequence ID" value="CAD5112056.1"/>
    <property type="molecule type" value="Genomic_DNA"/>
</dbReference>
<proteinExistence type="predicted"/>
<evidence type="ECO:0000313" key="4">
    <source>
        <dbReference type="Proteomes" id="UP000549394"/>
    </source>
</evidence>
<dbReference type="OrthoDB" id="69088at2759"/>
<dbReference type="InterPro" id="IPR029444">
    <property type="entry name" value="INTS5_C"/>
</dbReference>
<dbReference type="AlphaFoldDB" id="A0A7I8V6V4"/>
<dbReference type="GO" id="GO:0032039">
    <property type="term" value="C:integrator complex"/>
    <property type="evidence" value="ECO:0007669"/>
    <property type="project" value="InterPro"/>
</dbReference>
<organism evidence="3 4">
    <name type="scientific">Dimorphilus gyrociliatus</name>
    <dbReference type="NCBI Taxonomy" id="2664684"/>
    <lineage>
        <taxon>Eukaryota</taxon>
        <taxon>Metazoa</taxon>
        <taxon>Spiralia</taxon>
        <taxon>Lophotrochozoa</taxon>
        <taxon>Annelida</taxon>
        <taxon>Polychaeta</taxon>
        <taxon>Polychaeta incertae sedis</taxon>
        <taxon>Dinophilidae</taxon>
        <taxon>Dimorphilus</taxon>
    </lineage>
</organism>
<dbReference type="InterPro" id="IPR029445">
    <property type="entry name" value="INTS5_N"/>
</dbReference>
<dbReference type="InterPro" id="IPR040316">
    <property type="entry name" value="INTS5"/>
</dbReference>
<gene>
    <name evidence="3" type="ORF">DGYR_LOCUS1263</name>
</gene>
<protein>
    <submittedName>
        <fullName evidence="3">DgyrCDS1303</fullName>
    </submittedName>
</protein>
<dbReference type="Pfam" id="PF14837">
    <property type="entry name" value="INTS5_N"/>
    <property type="match status" value="1"/>
</dbReference>
<evidence type="ECO:0000313" key="3">
    <source>
        <dbReference type="EMBL" id="CAD5112056.1"/>
    </source>
</evidence>
<feature type="domain" description="Integrator complex subunit 5 N-terminal" evidence="1">
    <location>
        <begin position="25"/>
        <end position="231"/>
    </location>
</feature>
<evidence type="ECO:0000259" key="2">
    <source>
        <dbReference type="Pfam" id="PF14838"/>
    </source>
</evidence>